<evidence type="ECO:0000256" key="7">
    <source>
        <dbReference type="ARBA" id="ARBA00023136"/>
    </source>
</evidence>
<evidence type="ECO:0000313" key="14">
    <source>
        <dbReference type="EMBL" id="MCP2329878.1"/>
    </source>
</evidence>
<sequence>MQKRDESHPHGGERTAVDPPGAPSPGRLASLARHDLPASLVVFLVALPLSLGIAVATGAPLMAGLVAAVVGGVVGGALSGAPLGVSGPAAGLVVIVAGFIEQFGWAATTGIVVAAGILQVVLGLSRVAGVALALSPAVVHGMLAGIGLTILIGQFQLVLGAEARTGALDNLRAFVPNLANAHLPTVVIGGLTIGLMLGWPRLRRVKAVPAALVAVLGATITAWALGLDVDRVALPEDPLGELALPEMPAGPVGAIVLAVLTLALVASVESLLAAVAVDRMHSGPRANLNRELVAQGTANMVSGSLGGLPVTQVIVRSTTNVAAGARTRASAVMHGVWIGVFVLFLTDTLELIPMAALAAVLVVVGAKLVNVAQIRLLWRHREFPVYATTMLGVVFIDLLYGVLLGIAVAVLVSLYRLAHQRVEVRDRGSGEWLVRVQGSMVFLGAAGLTERLRAIPPGGSVTVELHIDFMDHAAFDALHEWRREYERQGGTVRVEETTGVWYQHVSDGARPRRRKSPAHVVPQWLASWRHWQHPARSAIPRQRERGEDPMILGMREFERHSAPLVRPYLAELATNGQRPSQLFLCCADSRVVPNVITTSGPGDLFTVRNVGNLVPPCGAPGDASVGAAVEYAVQALAVDSITVCGHSHCGAMNAVARGGTEGDSHLSNWLAHAEPLVVPPPPAPADDLSEPEPACQRSLAVRNVVQQLANLMTYPCVRDAVTEGRLRLVGLYFDISEAKVYLVDPGTGELRVPDEGEAALPLADGAG</sequence>
<dbReference type="EC" id="4.2.1.1" evidence="3"/>
<dbReference type="SMART" id="SM00947">
    <property type="entry name" value="Pro_CA"/>
    <property type="match status" value="1"/>
</dbReference>
<feature type="compositionally biased region" description="Basic and acidic residues" evidence="11">
    <location>
        <begin position="1"/>
        <end position="16"/>
    </location>
</feature>
<evidence type="ECO:0000256" key="12">
    <source>
        <dbReference type="SAM" id="Phobius"/>
    </source>
</evidence>
<comment type="catalytic activity">
    <reaction evidence="10">
        <text>hydrogencarbonate + H(+) = CO2 + H2O</text>
        <dbReference type="Rhea" id="RHEA:10748"/>
        <dbReference type="ChEBI" id="CHEBI:15377"/>
        <dbReference type="ChEBI" id="CHEBI:15378"/>
        <dbReference type="ChEBI" id="CHEBI:16526"/>
        <dbReference type="ChEBI" id="CHEBI:17544"/>
        <dbReference type="EC" id="4.2.1.1"/>
    </reaction>
</comment>
<feature type="transmembrane region" description="Helical" evidence="12">
    <location>
        <begin position="63"/>
        <end position="83"/>
    </location>
</feature>
<reference evidence="14 15" key="2">
    <citation type="submission" date="2022-06" db="EMBL/GenBank/DDBJ databases">
        <title>Genomic Encyclopedia of Type Strains, Phase I: the one thousand microbial genomes (KMG-I) project.</title>
        <authorList>
            <person name="Kyrpides N."/>
        </authorList>
    </citation>
    <scope>NUCLEOTIDE SEQUENCE [LARGE SCALE GENOMIC DNA]</scope>
    <source>
        <strain evidence="14 15">DSM 43889</strain>
    </source>
</reference>
<feature type="transmembrane region" description="Helical" evidence="12">
    <location>
        <begin position="207"/>
        <end position="226"/>
    </location>
</feature>
<dbReference type="RefSeq" id="WP_026418719.1">
    <property type="nucleotide sequence ID" value="NZ_AUBJ02000001.1"/>
</dbReference>
<dbReference type="Proteomes" id="UP000791080">
    <property type="component" value="Unassembled WGS sequence"/>
</dbReference>
<evidence type="ECO:0000259" key="13">
    <source>
        <dbReference type="Pfam" id="PF00916"/>
    </source>
</evidence>
<evidence type="ECO:0000256" key="10">
    <source>
        <dbReference type="ARBA" id="ARBA00048348"/>
    </source>
</evidence>
<proteinExistence type="inferred from homology"/>
<dbReference type="InterPro" id="IPR036874">
    <property type="entry name" value="Carbonic_anhydrase_sf"/>
</dbReference>
<evidence type="ECO:0000256" key="5">
    <source>
        <dbReference type="ARBA" id="ARBA00022833"/>
    </source>
</evidence>
<keyword evidence="5" id="KW-0862">Zinc</keyword>
<evidence type="ECO:0000313" key="15">
    <source>
        <dbReference type="Proteomes" id="UP000791080"/>
    </source>
</evidence>
<feature type="transmembrane region" description="Helical" evidence="12">
    <location>
        <begin position="329"/>
        <end position="345"/>
    </location>
</feature>
<evidence type="ECO:0000256" key="1">
    <source>
        <dbReference type="ARBA" id="ARBA00004141"/>
    </source>
</evidence>
<dbReference type="InterPro" id="IPR001765">
    <property type="entry name" value="Carbonic_anhydrase"/>
</dbReference>
<keyword evidence="15" id="KW-1185">Reference proteome</keyword>
<dbReference type="InterPro" id="IPR011547">
    <property type="entry name" value="SLC26A/SulP_dom"/>
</dbReference>
<dbReference type="SUPFAM" id="SSF53056">
    <property type="entry name" value="beta-carbonic anhydrase, cab"/>
    <property type="match status" value="1"/>
</dbReference>
<accession>A0ABT1JCH8</accession>
<keyword evidence="4 12" id="KW-0812">Transmembrane</keyword>
<evidence type="ECO:0000256" key="3">
    <source>
        <dbReference type="ARBA" id="ARBA00012925"/>
    </source>
</evidence>
<protein>
    <recommendedName>
        <fullName evidence="3">carbonic anhydrase</fullName>
        <ecNumber evidence="3">4.2.1.1</ecNumber>
    </recommendedName>
</protein>
<feature type="region of interest" description="Disordered" evidence="11">
    <location>
        <begin position="1"/>
        <end position="24"/>
    </location>
</feature>
<dbReference type="InterPro" id="IPR015892">
    <property type="entry name" value="Carbonic_anhydrase_CS"/>
</dbReference>
<dbReference type="Pfam" id="PF00916">
    <property type="entry name" value="Sulfate_transp"/>
    <property type="match status" value="1"/>
</dbReference>
<evidence type="ECO:0000256" key="9">
    <source>
        <dbReference type="ARBA" id="ARBA00024993"/>
    </source>
</evidence>
<feature type="transmembrane region" description="Helical" evidence="12">
    <location>
        <begin position="36"/>
        <end position="56"/>
    </location>
</feature>
<evidence type="ECO:0000256" key="6">
    <source>
        <dbReference type="ARBA" id="ARBA00022989"/>
    </source>
</evidence>
<dbReference type="Pfam" id="PF00484">
    <property type="entry name" value="Pro_CA"/>
    <property type="match status" value="1"/>
</dbReference>
<keyword evidence="7 12" id="KW-0472">Membrane</keyword>
<reference evidence="14 15" key="1">
    <citation type="submission" date="2013-07" db="EMBL/GenBank/DDBJ databases">
        <authorList>
            <consortium name="DOE Joint Genome Institute"/>
            <person name="Reeve W."/>
            <person name="Huntemann M."/>
            <person name="Han J."/>
            <person name="Chen A."/>
            <person name="Kyrpides N."/>
            <person name="Mavromatis K."/>
            <person name="Markowitz V."/>
            <person name="Palaniappan K."/>
            <person name="Ivanova N."/>
            <person name="Schaumberg A."/>
            <person name="Pati A."/>
            <person name="Liolios K."/>
            <person name="Nordberg H.P."/>
            <person name="Cantor M.N."/>
            <person name="Hua S.X."/>
            <person name="Woyke T."/>
        </authorList>
    </citation>
    <scope>NUCLEOTIDE SEQUENCE [LARGE SCALE GENOMIC DNA]</scope>
    <source>
        <strain evidence="14 15">DSM 43889</strain>
    </source>
</reference>
<comment type="function">
    <text evidence="9">Catalyzes the reversible hydration of carbon dioxide to form bicarbonate.</text>
</comment>
<evidence type="ECO:0000256" key="11">
    <source>
        <dbReference type="SAM" id="MobiDB-lite"/>
    </source>
</evidence>
<keyword evidence="6 12" id="KW-1133">Transmembrane helix</keyword>
<gene>
    <name evidence="14" type="ORF">G443_000148</name>
</gene>
<dbReference type="PROSITE" id="PS00704">
    <property type="entry name" value="PROK_CO2_ANHYDRASE_1"/>
    <property type="match status" value="1"/>
</dbReference>
<feature type="transmembrane region" description="Helical" evidence="12">
    <location>
        <begin position="351"/>
        <end position="369"/>
    </location>
</feature>
<dbReference type="Gene3D" id="3.40.1050.10">
    <property type="entry name" value="Carbonic anhydrase"/>
    <property type="match status" value="1"/>
</dbReference>
<evidence type="ECO:0000256" key="2">
    <source>
        <dbReference type="ARBA" id="ARBA00006217"/>
    </source>
</evidence>
<feature type="transmembrane region" description="Helical" evidence="12">
    <location>
        <begin position="103"/>
        <end position="125"/>
    </location>
</feature>
<name>A0ABT1JCH8_ACTCY</name>
<feature type="transmembrane region" description="Helical" evidence="12">
    <location>
        <begin position="390"/>
        <end position="415"/>
    </location>
</feature>
<feature type="transmembrane region" description="Helical" evidence="12">
    <location>
        <begin position="252"/>
        <end position="277"/>
    </location>
</feature>
<evidence type="ECO:0000256" key="4">
    <source>
        <dbReference type="ARBA" id="ARBA00022692"/>
    </source>
</evidence>
<feature type="transmembrane region" description="Helical" evidence="12">
    <location>
        <begin position="137"/>
        <end position="161"/>
    </location>
</feature>
<keyword evidence="8" id="KW-0456">Lyase</keyword>
<comment type="subcellular location">
    <subcellularLocation>
        <location evidence="1">Membrane</location>
        <topology evidence="1">Multi-pass membrane protein</topology>
    </subcellularLocation>
</comment>
<evidence type="ECO:0000256" key="8">
    <source>
        <dbReference type="ARBA" id="ARBA00023239"/>
    </source>
</evidence>
<comment type="caution">
    <text evidence="14">The sequence shown here is derived from an EMBL/GenBank/DDBJ whole genome shotgun (WGS) entry which is preliminary data.</text>
</comment>
<organism evidence="14 15">
    <name type="scientific">Actinoalloteichus caeruleus DSM 43889</name>
    <dbReference type="NCBI Taxonomy" id="1120930"/>
    <lineage>
        <taxon>Bacteria</taxon>
        <taxon>Bacillati</taxon>
        <taxon>Actinomycetota</taxon>
        <taxon>Actinomycetes</taxon>
        <taxon>Pseudonocardiales</taxon>
        <taxon>Pseudonocardiaceae</taxon>
        <taxon>Actinoalloteichus</taxon>
        <taxon>Actinoalloteichus cyanogriseus</taxon>
    </lineage>
</organism>
<feature type="domain" description="SLC26A/SulP transporter" evidence="13">
    <location>
        <begin position="33"/>
        <end position="383"/>
    </location>
</feature>
<dbReference type="PANTHER" id="PTHR11814">
    <property type="entry name" value="SULFATE TRANSPORTER"/>
    <property type="match status" value="1"/>
</dbReference>
<feature type="transmembrane region" description="Helical" evidence="12">
    <location>
        <begin position="181"/>
        <end position="200"/>
    </location>
</feature>
<comment type="similarity">
    <text evidence="2">Belongs to the beta-class carbonic anhydrase family.</text>
</comment>
<dbReference type="InterPro" id="IPR001902">
    <property type="entry name" value="SLC26A/SulP_fam"/>
</dbReference>
<dbReference type="EMBL" id="AUBJ02000001">
    <property type="protein sequence ID" value="MCP2329878.1"/>
    <property type="molecule type" value="Genomic_DNA"/>
</dbReference>